<sequence>MSLEVKIGPPQLAIHQGHTVLLTELDGQIISGSQKGLYFQDTRLISNWSIFANGEPWDLLSSGALRSFAMQVFLANRPLDSENGPIEAHTIGLTLTRHVGGGIHEDIDLTNYGLHAVSFNLELAVRSDFADIFEVKNEHVVRRGRVVTTWDEREQRLKTVYRNQQFRRGISVRVHNGEARAGYANGRITFAVSLRPGAHWHCCLNYDLDDDGRVTHAPRQCGAGDEGSPEERRLAQWRRAIPSLECSDETFKLLFRQATDDFAALRVPEYENGRRQLIPAAGLPWFVALFGRDSLITSLQTSLIYSDFARGSLATLGARQASERDDFRDAEPGKIMHELRRGELARFGLIPHTPYYGSADATPLYLIVLHAAWCCTGDRELLMRHLPNAERCLQWIDHYGDRDGDGFQEYETRSTGGLQNQGWKDAGDAVMYPDGTLVEGPKALCELQGYVYDAWLRMAAIYDVLDQKRRASRLRAKAAALFERFNDAFWDERAGFYAFCLDGDKQRVMSIASNAGHCLWSGIVPMERARRVVRRLMKPDMWSGWGIRTLSSKHPAFNPHSYQNGAVWPHDNGLIAEGFKRYGFADEAGRIAKDICDAGCYFALNQLPELYAGLQRTEASFPVQHIGANVPQAWAAGSIFSLCYAILGLQPDASMKRLYVDPVLPPWIDTLTLRNLKVGTQRFDIRFARMGESTEFEVSKGARNSVIRRPVSKWREELAAGR</sequence>
<accession>A0A158DP32</accession>
<dbReference type="Proteomes" id="UP000071859">
    <property type="component" value="Unassembled WGS sequence"/>
</dbReference>
<keyword evidence="4" id="KW-1185">Reference proteome</keyword>
<dbReference type="InterPro" id="IPR054491">
    <property type="entry name" value="MGH1-like_GH"/>
</dbReference>
<dbReference type="RefSeq" id="WP_062608952.1">
    <property type="nucleotide sequence ID" value="NZ_FCOX02000034.1"/>
</dbReference>
<evidence type="ECO:0000313" key="3">
    <source>
        <dbReference type="EMBL" id="SAK96362.1"/>
    </source>
</evidence>
<evidence type="ECO:0000313" key="4">
    <source>
        <dbReference type="Proteomes" id="UP000071859"/>
    </source>
</evidence>
<proteinExistence type="predicted"/>
<evidence type="ECO:0000259" key="2">
    <source>
        <dbReference type="Pfam" id="PF22422"/>
    </source>
</evidence>
<dbReference type="GO" id="GO:0005975">
    <property type="term" value="P:carbohydrate metabolic process"/>
    <property type="evidence" value="ECO:0007669"/>
    <property type="project" value="InterPro"/>
</dbReference>
<dbReference type="SUPFAM" id="SSF48208">
    <property type="entry name" value="Six-hairpin glycosidases"/>
    <property type="match status" value="1"/>
</dbReference>
<dbReference type="InterPro" id="IPR012341">
    <property type="entry name" value="6hp_glycosidase-like_sf"/>
</dbReference>
<protein>
    <submittedName>
        <fullName evidence="3">Amylo-alpha-1,6-glucosidase</fullName>
    </submittedName>
</protein>
<organism evidence="3 4">
    <name type="scientific">Caballeronia calidae</name>
    <dbReference type="NCBI Taxonomy" id="1777139"/>
    <lineage>
        <taxon>Bacteria</taxon>
        <taxon>Pseudomonadati</taxon>
        <taxon>Pseudomonadota</taxon>
        <taxon>Betaproteobacteria</taxon>
        <taxon>Burkholderiales</taxon>
        <taxon>Burkholderiaceae</taxon>
        <taxon>Caballeronia</taxon>
    </lineage>
</organism>
<feature type="domain" description="Mannosylglycerate hydrolase MGH1-like glycoside hydrolase" evidence="2">
    <location>
        <begin position="363"/>
        <end position="597"/>
    </location>
</feature>
<dbReference type="Pfam" id="PF14742">
    <property type="entry name" value="GDE_N_bis"/>
    <property type="match status" value="1"/>
</dbReference>
<dbReference type="InterPro" id="IPR032856">
    <property type="entry name" value="GDE_N_bis"/>
</dbReference>
<dbReference type="Gene3D" id="1.50.10.10">
    <property type="match status" value="1"/>
</dbReference>
<dbReference type="OrthoDB" id="9759959at2"/>
<dbReference type="InterPro" id="IPR008928">
    <property type="entry name" value="6-hairpin_glycosidase_sf"/>
</dbReference>
<dbReference type="Pfam" id="PF22422">
    <property type="entry name" value="MGH1-like_GH"/>
    <property type="match status" value="1"/>
</dbReference>
<gene>
    <name evidence="3" type="ORF">AWB78_05429</name>
</gene>
<name>A0A158DP32_9BURK</name>
<reference evidence="3" key="1">
    <citation type="submission" date="2016-01" db="EMBL/GenBank/DDBJ databases">
        <authorList>
            <person name="Peeters C."/>
        </authorList>
    </citation>
    <scope>NUCLEOTIDE SEQUENCE</scope>
    <source>
        <strain evidence="3">LMG 29321</strain>
    </source>
</reference>
<evidence type="ECO:0000259" key="1">
    <source>
        <dbReference type="Pfam" id="PF14742"/>
    </source>
</evidence>
<feature type="domain" description="Putative glycogen debranching enzyme N-terminal" evidence="1">
    <location>
        <begin position="14"/>
        <end position="204"/>
    </location>
</feature>
<dbReference type="AlphaFoldDB" id="A0A158DP32"/>
<comment type="caution">
    <text evidence="3">The sequence shown here is derived from an EMBL/GenBank/DDBJ whole genome shotgun (WGS) entry which is preliminary data.</text>
</comment>
<dbReference type="EMBL" id="FCOX02000034">
    <property type="protein sequence ID" value="SAK96362.1"/>
    <property type="molecule type" value="Genomic_DNA"/>
</dbReference>